<keyword evidence="1" id="KW-1133">Transmembrane helix</keyword>
<keyword evidence="1" id="KW-0472">Membrane</keyword>
<organism evidence="2 3">
    <name type="scientific">Wuchereria bancrofti</name>
    <dbReference type="NCBI Taxonomy" id="6293"/>
    <lineage>
        <taxon>Eukaryota</taxon>
        <taxon>Metazoa</taxon>
        <taxon>Ecdysozoa</taxon>
        <taxon>Nematoda</taxon>
        <taxon>Chromadorea</taxon>
        <taxon>Rhabditida</taxon>
        <taxon>Spirurina</taxon>
        <taxon>Spiruromorpha</taxon>
        <taxon>Filarioidea</taxon>
        <taxon>Onchocercidae</taxon>
        <taxon>Wuchereria</taxon>
    </lineage>
</organism>
<dbReference type="Proteomes" id="UP000004810">
    <property type="component" value="Unassembled WGS sequence"/>
</dbReference>
<sequence length="78" mass="9624">MGDIWWRVRYVWALCVPNIMFIMYIAIFHSIRRKRITITRARHERNAVKIRHYERSMLVQAAWHCGVLEVEHKQRYGR</sequence>
<comment type="caution">
    <text evidence="2">The sequence shown here is derived from an EMBL/GenBank/DDBJ whole genome shotgun (WGS) entry which is preliminary data.</text>
</comment>
<name>J9EL14_WUCBA</name>
<dbReference type="AlphaFoldDB" id="J9EL14"/>
<evidence type="ECO:0000313" key="3">
    <source>
        <dbReference type="Proteomes" id="UP000004810"/>
    </source>
</evidence>
<protein>
    <submittedName>
        <fullName evidence="2">Uncharacterized protein</fullName>
    </submittedName>
</protein>
<dbReference type="EMBL" id="ADBV01002399">
    <property type="protein sequence ID" value="EJW83146.1"/>
    <property type="molecule type" value="Genomic_DNA"/>
</dbReference>
<gene>
    <name evidence="2" type="ORF">WUBG_05943</name>
</gene>
<evidence type="ECO:0000256" key="1">
    <source>
        <dbReference type="SAM" id="Phobius"/>
    </source>
</evidence>
<proteinExistence type="predicted"/>
<evidence type="ECO:0000313" key="2">
    <source>
        <dbReference type="EMBL" id="EJW83146.1"/>
    </source>
</evidence>
<keyword evidence="1" id="KW-0812">Transmembrane</keyword>
<feature type="transmembrane region" description="Helical" evidence="1">
    <location>
        <begin position="6"/>
        <end position="27"/>
    </location>
</feature>
<accession>J9EL14</accession>
<reference evidence="3" key="1">
    <citation type="submission" date="2012-08" db="EMBL/GenBank/DDBJ databases">
        <title>The Genome Sequence of Wuchereria bancrofti.</title>
        <authorList>
            <person name="Nutman T.B."/>
            <person name="Fink D.L."/>
            <person name="Russ C."/>
            <person name="Young S."/>
            <person name="Zeng Q."/>
            <person name="Koehrsen M."/>
            <person name="Alvarado L."/>
            <person name="Berlin A."/>
            <person name="Chapman S.B."/>
            <person name="Chen Z."/>
            <person name="Freedman E."/>
            <person name="Gellesch M."/>
            <person name="Goldberg J."/>
            <person name="Griggs A."/>
            <person name="Gujja S."/>
            <person name="Heilman E.R."/>
            <person name="Heiman D."/>
            <person name="Hepburn T."/>
            <person name="Howarth C."/>
            <person name="Jen D."/>
            <person name="Larson L."/>
            <person name="Lewis B."/>
            <person name="Mehta T."/>
            <person name="Park D."/>
            <person name="Pearson M."/>
            <person name="Roberts A."/>
            <person name="Saif S."/>
            <person name="Shea T."/>
            <person name="Shenoy N."/>
            <person name="Sisk P."/>
            <person name="Stolte C."/>
            <person name="Sykes S."/>
            <person name="Walk T."/>
            <person name="White J."/>
            <person name="Yandava C."/>
            <person name="Haas B."/>
            <person name="Henn M.R."/>
            <person name="Nusbaum C."/>
            <person name="Birren B."/>
        </authorList>
    </citation>
    <scope>NUCLEOTIDE SEQUENCE [LARGE SCALE GENOMIC DNA]</scope>
    <source>
        <strain evidence="3">NA</strain>
    </source>
</reference>